<dbReference type="AlphaFoldDB" id="A0A1B2I4S1"/>
<dbReference type="GO" id="GO:0004197">
    <property type="term" value="F:cysteine-type endopeptidase activity"/>
    <property type="evidence" value="ECO:0007669"/>
    <property type="project" value="InterPro"/>
</dbReference>
<dbReference type="OrthoDB" id="5294031at2"/>
<dbReference type="InterPro" id="IPR029031">
    <property type="entry name" value="Gingipain_N_sf"/>
</dbReference>
<feature type="compositionally biased region" description="Basic and acidic residues" evidence="2">
    <location>
        <begin position="10"/>
        <end position="21"/>
    </location>
</feature>
<evidence type="ECO:0000256" key="1">
    <source>
        <dbReference type="ARBA" id="ARBA00022729"/>
    </source>
</evidence>
<reference evidence="5" key="1">
    <citation type="submission" date="2016-08" db="EMBL/GenBank/DDBJ databases">
        <title>Complete genome of Cloacibacillus porcorum.</title>
        <authorList>
            <person name="Looft T."/>
            <person name="Bayles D.O."/>
            <person name="Alt D.P."/>
        </authorList>
    </citation>
    <scope>NUCLEOTIDE SEQUENCE [LARGE SCALE GENOMIC DNA]</scope>
    <source>
        <strain evidence="5">CL-84</strain>
    </source>
</reference>
<dbReference type="InterPro" id="IPR012600">
    <property type="entry name" value="Propeptide_C25"/>
</dbReference>
<evidence type="ECO:0000313" key="6">
    <source>
        <dbReference type="Proteomes" id="UP000093044"/>
    </source>
</evidence>
<name>A0A1B2I4S1_9BACT</name>
<evidence type="ECO:0000313" key="5">
    <source>
        <dbReference type="EMBL" id="ANZ44975.1"/>
    </source>
</evidence>
<dbReference type="Gene3D" id="3.40.50.10390">
    <property type="entry name" value="Gingipain r, domain 1"/>
    <property type="match status" value="1"/>
</dbReference>
<dbReference type="Pfam" id="PF01364">
    <property type="entry name" value="Peptidase_C25"/>
    <property type="match status" value="1"/>
</dbReference>
<organism evidence="5 6">
    <name type="scientific">Cloacibacillus porcorum</name>
    <dbReference type="NCBI Taxonomy" id="1197717"/>
    <lineage>
        <taxon>Bacteria</taxon>
        <taxon>Thermotogati</taxon>
        <taxon>Synergistota</taxon>
        <taxon>Synergistia</taxon>
        <taxon>Synergistales</taxon>
        <taxon>Synergistaceae</taxon>
        <taxon>Cloacibacillus</taxon>
    </lineage>
</organism>
<accession>A0A1B2I4S1</accession>
<dbReference type="Gene3D" id="3.40.50.1460">
    <property type="match status" value="1"/>
</dbReference>
<feature type="domain" description="Gingipain propeptide" evidence="4">
    <location>
        <begin position="107"/>
        <end position="217"/>
    </location>
</feature>
<dbReference type="InterPro" id="IPR001769">
    <property type="entry name" value="Gingipain"/>
</dbReference>
<evidence type="ECO:0008006" key="7">
    <source>
        <dbReference type="Google" id="ProtNLM"/>
    </source>
</evidence>
<evidence type="ECO:0000256" key="2">
    <source>
        <dbReference type="SAM" id="MobiDB-lite"/>
    </source>
</evidence>
<keyword evidence="1" id="KW-0732">Signal</keyword>
<dbReference type="RefSeq" id="WP_066744604.1">
    <property type="nucleotide sequence ID" value="NZ_CP016757.1"/>
</dbReference>
<sequence length="562" mass="63911">MPTRIWKNLTHHDSSPQPAEKKVLETKQMDIRGEGSIRVCYRLNGFWQQENPFENEGYMLLDIPQAGFTDEPGSPMLAREGLFVVIPANAEYSSLSVENLCPEELPEEYDLLPVPRDVLETEELIFDKNSDVYGVDEQYPQTPVKYIETTDILGVRCVHLAVCPFQYYPRSRKLTALRKIVVTVNYTIVKSAYDISAKANLNMIDNTHYYSQLLGYQQDDAKNPSDSKPRMIIVTSEKLAYSLRILEGVKNFLYDVEVVYIEKIKDSYNGNDSVEKIHKFLLAEHAKRPLSYVILGGGIDIIPSKMVDDNGDPNGDDLFPNDNYYCSNDPAKPIPLFALGRLPVSSVEEMNKVADYASYYNRFYNDKRKNAVFTSYNDPSHGYEQCKRDIKSTLTGDFSVTECYDGQCSKETLIKEINNAVGFINYRGHGDYDRWQSGNGLSVKDIPTLDVKRNTPHVLSIACNNCSIHKSGSFGVEWIKQLKAISFLGASAPSYTTVNHVFDKYLWEGIHQKKITKIGDIFVWATLELYRNKPDRHTITNILEYLLLGDPSADYMDGKPDK</sequence>
<dbReference type="InterPro" id="IPR029030">
    <property type="entry name" value="Caspase-like_dom_sf"/>
</dbReference>
<evidence type="ECO:0000259" key="3">
    <source>
        <dbReference type="Pfam" id="PF01364"/>
    </source>
</evidence>
<dbReference type="Pfam" id="PF08126">
    <property type="entry name" value="Propeptide_C25"/>
    <property type="match status" value="1"/>
</dbReference>
<feature type="region of interest" description="Disordered" evidence="2">
    <location>
        <begin position="1"/>
        <end position="21"/>
    </location>
</feature>
<dbReference type="SUPFAM" id="SSF52129">
    <property type="entry name" value="Caspase-like"/>
    <property type="match status" value="1"/>
</dbReference>
<proteinExistence type="predicted"/>
<feature type="domain" description="Gingipain" evidence="3">
    <location>
        <begin position="231"/>
        <end position="553"/>
    </location>
</feature>
<dbReference type="EMBL" id="CP016757">
    <property type="protein sequence ID" value="ANZ44975.1"/>
    <property type="molecule type" value="Genomic_DNA"/>
</dbReference>
<dbReference type="Gene3D" id="2.60.40.3800">
    <property type="match status" value="1"/>
</dbReference>
<dbReference type="Proteomes" id="UP000093044">
    <property type="component" value="Chromosome"/>
</dbReference>
<keyword evidence="6" id="KW-1185">Reference proteome</keyword>
<gene>
    <name evidence="5" type="ORF">BED41_07735</name>
</gene>
<dbReference type="STRING" id="1197717.BED41_07735"/>
<dbReference type="KEGG" id="cpor:BED41_07735"/>
<protein>
    <recommendedName>
        <fullName evidence="7">Gingipain domain-containing protein</fullName>
    </recommendedName>
</protein>
<dbReference type="GeneID" id="83057741"/>
<dbReference type="InterPro" id="IPR038490">
    <property type="entry name" value="Gingipain_propep_sf"/>
</dbReference>
<evidence type="ECO:0000259" key="4">
    <source>
        <dbReference type="Pfam" id="PF08126"/>
    </source>
</evidence>
<dbReference type="GO" id="GO:0006508">
    <property type="term" value="P:proteolysis"/>
    <property type="evidence" value="ECO:0007669"/>
    <property type="project" value="InterPro"/>
</dbReference>